<dbReference type="InterPro" id="IPR046732">
    <property type="entry name" value="DUF6624"/>
</dbReference>
<dbReference type="Pfam" id="PF20329">
    <property type="entry name" value="DUF6624"/>
    <property type="match status" value="1"/>
</dbReference>
<reference evidence="1" key="1">
    <citation type="submission" date="2022-10" db="EMBL/GenBank/DDBJ databases">
        <title>The complete genomes of actinobacterial strains from the NBC collection.</title>
        <authorList>
            <person name="Joergensen T.S."/>
            <person name="Alvarez Arevalo M."/>
            <person name="Sterndorff E.B."/>
            <person name="Faurdal D."/>
            <person name="Vuksanovic O."/>
            <person name="Mourched A.-S."/>
            <person name="Charusanti P."/>
            <person name="Shaw S."/>
            <person name="Blin K."/>
            <person name="Weber T."/>
        </authorList>
    </citation>
    <scope>NUCLEOTIDE SEQUENCE</scope>
    <source>
        <strain evidence="1">NBC_00189</strain>
    </source>
</reference>
<accession>A0ABZ1JTR2</accession>
<dbReference type="RefSeq" id="WP_328939285.1">
    <property type="nucleotide sequence ID" value="NZ_CP108133.1"/>
</dbReference>
<name>A0ABZ1JTR2_9ACTN</name>
<sequence>MPRTDAAARVIADIFAEDTELLRTTLDKHGWPGYRLVGERGSRAAWLIATYCRDSELQADALSLLEKAVRQQDADPVHYALLADRICLNRGEPQRFGTLHIPTESGNLVLYRVKDPQRLDDRRHALGLEPYAEYAQRLQADLLPPELTASSG</sequence>
<evidence type="ECO:0000313" key="1">
    <source>
        <dbReference type="EMBL" id="WTP53499.1"/>
    </source>
</evidence>
<protein>
    <submittedName>
        <fullName evidence="1">Uncharacterized protein</fullName>
    </submittedName>
</protein>
<organism evidence="1 2">
    <name type="scientific">Streptomyces tauricus</name>
    <dbReference type="NCBI Taxonomy" id="68274"/>
    <lineage>
        <taxon>Bacteria</taxon>
        <taxon>Bacillati</taxon>
        <taxon>Actinomycetota</taxon>
        <taxon>Actinomycetes</taxon>
        <taxon>Kitasatosporales</taxon>
        <taxon>Streptomycetaceae</taxon>
        <taxon>Streptomyces</taxon>
        <taxon>Streptomyces aurantiacus group</taxon>
    </lineage>
</organism>
<keyword evidence="2" id="KW-1185">Reference proteome</keyword>
<proteinExistence type="predicted"/>
<evidence type="ECO:0000313" key="2">
    <source>
        <dbReference type="Proteomes" id="UP001432166"/>
    </source>
</evidence>
<gene>
    <name evidence="1" type="ORF">OG288_37365</name>
</gene>
<dbReference type="EMBL" id="CP108133">
    <property type="protein sequence ID" value="WTP53499.1"/>
    <property type="molecule type" value="Genomic_DNA"/>
</dbReference>
<dbReference type="Proteomes" id="UP001432166">
    <property type="component" value="Chromosome"/>
</dbReference>